<dbReference type="Proteomes" id="UP001331761">
    <property type="component" value="Unassembled WGS sequence"/>
</dbReference>
<dbReference type="EMBL" id="WIXE01021489">
    <property type="protein sequence ID" value="KAK5968342.1"/>
    <property type="molecule type" value="Genomic_DNA"/>
</dbReference>
<dbReference type="InterPro" id="IPR008183">
    <property type="entry name" value="Aldose_1/G6P_1-epimerase"/>
</dbReference>
<dbReference type="GO" id="GO:0006006">
    <property type="term" value="P:glucose metabolic process"/>
    <property type="evidence" value="ECO:0007669"/>
    <property type="project" value="TreeGrafter"/>
</dbReference>
<keyword evidence="5" id="KW-0413">Isomerase</keyword>
<dbReference type="PANTHER" id="PTHR10091">
    <property type="entry name" value="ALDOSE-1-EPIMERASE"/>
    <property type="match status" value="1"/>
</dbReference>
<sequence length="355" mass="39498">MGPHPVDIRPSMRSVTIESFGEMRDERRVVLVRITNGNGMRVELLNLGASIRSIVVPDREGVMTDVALGFDTVQAYENDRHLIGSTLGRVAGRIRDARYAIDSQEYFLAQNDYPHHRNGGAKSPLSKKIWNYTLLEEGNGVVFTVRSHDGDEGYPGNATIQVSYVLTNHNEILVQFSANTDKSTLMNLSSNFYLNLDGNESSTLENHTIQVTATSFLETEKDGTVTGEIIDLPSTSRDPQPITSSNADSLSQIYCFDPVQTKSAKKFRHMMRIFSNKSGIDLNVTSTLGCMRFDAGTELDGVVGKEGTFHKRLSAFVVGCRGFEDACNQSHFPSISLRPDQLYQHITIYRFSLVE</sequence>
<comment type="catalytic activity">
    <reaction evidence="1">
        <text>alpha-D-galactose = beta-D-galactose</text>
        <dbReference type="Rhea" id="RHEA:28675"/>
        <dbReference type="ChEBI" id="CHEBI:27667"/>
        <dbReference type="ChEBI" id="CHEBI:28061"/>
        <dbReference type="EC" id="5.1.3.3"/>
    </reaction>
    <physiologicalReaction direction="right-to-left" evidence="1">
        <dbReference type="Rhea" id="RHEA:28677"/>
    </physiologicalReaction>
</comment>
<keyword evidence="6" id="KW-0119">Carbohydrate metabolism</keyword>
<keyword evidence="10" id="KW-1185">Reference proteome</keyword>
<dbReference type="Gene3D" id="2.70.98.10">
    <property type="match status" value="1"/>
</dbReference>
<comment type="caution">
    <text evidence="9">The sequence shown here is derived from an EMBL/GenBank/DDBJ whole genome shotgun (WGS) entry which is preliminary data.</text>
</comment>
<dbReference type="InterPro" id="IPR047215">
    <property type="entry name" value="Galactose_mutarotase-like"/>
</dbReference>
<dbReference type="InterPro" id="IPR011013">
    <property type="entry name" value="Gal_mutarotase_sf_dom"/>
</dbReference>
<dbReference type="InterPro" id="IPR014718">
    <property type="entry name" value="GH-type_carb-bd"/>
</dbReference>
<evidence type="ECO:0000256" key="3">
    <source>
        <dbReference type="ARBA" id="ARBA00006206"/>
    </source>
</evidence>
<evidence type="ECO:0000256" key="1">
    <source>
        <dbReference type="ARBA" id="ARBA00001712"/>
    </source>
</evidence>
<evidence type="ECO:0000256" key="6">
    <source>
        <dbReference type="ARBA" id="ARBA00023277"/>
    </source>
</evidence>
<dbReference type="GO" id="GO:0030246">
    <property type="term" value="F:carbohydrate binding"/>
    <property type="evidence" value="ECO:0007669"/>
    <property type="project" value="InterPro"/>
</dbReference>
<evidence type="ECO:0000256" key="8">
    <source>
        <dbReference type="ARBA" id="ARBA00045743"/>
    </source>
</evidence>
<dbReference type="PANTHER" id="PTHR10091:SF0">
    <property type="entry name" value="GALACTOSE MUTAROTASE"/>
    <property type="match status" value="1"/>
</dbReference>
<evidence type="ECO:0000256" key="4">
    <source>
        <dbReference type="ARBA" id="ARBA00021023"/>
    </source>
</evidence>
<dbReference type="SUPFAM" id="SSF74650">
    <property type="entry name" value="Galactose mutarotase-like"/>
    <property type="match status" value="1"/>
</dbReference>
<proteinExistence type="inferred from homology"/>
<accession>A0AAN8IGF2</accession>
<reference evidence="9 10" key="1">
    <citation type="submission" date="2019-10" db="EMBL/GenBank/DDBJ databases">
        <title>Assembly and Annotation for the nematode Trichostrongylus colubriformis.</title>
        <authorList>
            <person name="Martin J."/>
        </authorList>
    </citation>
    <scope>NUCLEOTIDE SEQUENCE [LARGE SCALE GENOMIC DNA]</scope>
    <source>
        <strain evidence="9">G859</strain>
        <tissue evidence="9">Whole worm</tissue>
    </source>
</reference>
<gene>
    <name evidence="9" type="ORF">GCK32_007321</name>
</gene>
<evidence type="ECO:0000256" key="5">
    <source>
        <dbReference type="ARBA" id="ARBA00023235"/>
    </source>
</evidence>
<protein>
    <recommendedName>
        <fullName evidence="4">Galactose mutarotase</fullName>
    </recommendedName>
    <alternativeName>
        <fullName evidence="7">Aldose 1-epimerase</fullName>
    </alternativeName>
</protein>
<dbReference type="GO" id="GO:0033499">
    <property type="term" value="P:galactose catabolic process via UDP-galactose, Leloir pathway"/>
    <property type="evidence" value="ECO:0007669"/>
    <property type="project" value="TreeGrafter"/>
</dbReference>
<dbReference type="GO" id="GO:0004034">
    <property type="term" value="F:aldose 1-epimerase activity"/>
    <property type="evidence" value="ECO:0007669"/>
    <property type="project" value="UniProtKB-EC"/>
</dbReference>
<dbReference type="CDD" id="cd09019">
    <property type="entry name" value="galactose_mutarotase_like"/>
    <property type="match status" value="1"/>
</dbReference>
<comment type="similarity">
    <text evidence="3">Belongs to the aldose epimerase family.</text>
</comment>
<comment type="pathway">
    <text evidence="2">Carbohydrate metabolism; galactose metabolism.</text>
</comment>
<evidence type="ECO:0000256" key="2">
    <source>
        <dbReference type="ARBA" id="ARBA00004947"/>
    </source>
</evidence>
<dbReference type="Pfam" id="PF01263">
    <property type="entry name" value="Aldose_epim"/>
    <property type="match status" value="1"/>
</dbReference>
<name>A0AAN8IGF2_TRICO</name>
<evidence type="ECO:0000313" key="10">
    <source>
        <dbReference type="Proteomes" id="UP001331761"/>
    </source>
</evidence>
<comment type="function">
    <text evidence="8">Mutarotase that catalyzes the interconversion of beta-D-galactose and alpha-D-galactose during galactose metabolism. Beta-D-galactose is metabolized in the liver into glucose 1-phosphate, the primary metabolic fuel, by the action of four enzymes that constitute the Leloir pathway: GALM, GALK1 (galactokinase), GALT (galactose-1-phosphate uridylyltransferase) and GALE (UDP-galactose-4'-epimerase). Involved in the maintenance of the equilibrium between the beta- and alpha-anomers of galactose, therefore ensuring a sufficient supply of the alpha-anomer for GALK1. Also active on D-glucose although shows a preference for galactose over glucose.</text>
</comment>
<evidence type="ECO:0000313" key="9">
    <source>
        <dbReference type="EMBL" id="KAK5968342.1"/>
    </source>
</evidence>
<organism evidence="9 10">
    <name type="scientific">Trichostrongylus colubriformis</name>
    <name type="common">Black scour worm</name>
    <dbReference type="NCBI Taxonomy" id="6319"/>
    <lineage>
        <taxon>Eukaryota</taxon>
        <taxon>Metazoa</taxon>
        <taxon>Ecdysozoa</taxon>
        <taxon>Nematoda</taxon>
        <taxon>Chromadorea</taxon>
        <taxon>Rhabditida</taxon>
        <taxon>Rhabditina</taxon>
        <taxon>Rhabditomorpha</taxon>
        <taxon>Strongyloidea</taxon>
        <taxon>Trichostrongylidae</taxon>
        <taxon>Trichostrongylus</taxon>
    </lineage>
</organism>
<dbReference type="AlphaFoldDB" id="A0AAN8IGF2"/>
<evidence type="ECO:0000256" key="7">
    <source>
        <dbReference type="ARBA" id="ARBA00032729"/>
    </source>
</evidence>